<gene>
    <name evidence="1" type="ORF">CSSPTR1EN2_LOCUS1158</name>
</gene>
<accession>A0ABP0TB53</accession>
<reference evidence="1 2" key="1">
    <citation type="submission" date="2024-02" db="EMBL/GenBank/DDBJ databases">
        <authorList>
            <consortium name="ELIXIR-Norway"/>
            <consortium name="Elixir Norway"/>
        </authorList>
    </citation>
    <scope>NUCLEOTIDE SEQUENCE [LARGE SCALE GENOMIC DNA]</scope>
</reference>
<sequence>MAGSSLQLSQERNKLRWAPKVNRDARVRLVMQRALKNWITDFQNWFSSICNSGYESTVMMGWQSLNGTNPIWKGRGRLLKLYLHATKGKTAELTQSHSKLAFICILQAQQEAQ</sequence>
<proteinExistence type="predicted"/>
<evidence type="ECO:0000313" key="2">
    <source>
        <dbReference type="Proteomes" id="UP001497512"/>
    </source>
</evidence>
<organism evidence="1 2">
    <name type="scientific">Sphagnum troendelagicum</name>
    <dbReference type="NCBI Taxonomy" id="128251"/>
    <lineage>
        <taxon>Eukaryota</taxon>
        <taxon>Viridiplantae</taxon>
        <taxon>Streptophyta</taxon>
        <taxon>Embryophyta</taxon>
        <taxon>Bryophyta</taxon>
        <taxon>Sphagnophytina</taxon>
        <taxon>Sphagnopsida</taxon>
        <taxon>Sphagnales</taxon>
        <taxon>Sphagnaceae</taxon>
        <taxon>Sphagnum</taxon>
    </lineage>
</organism>
<keyword evidence="2" id="KW-1185">Reference proteome</keyword>
<evidence type="ECO:0000313" key="1">
    <source>
        <dbReference type="EMBL" id="CAK9190973.1"/>
    </source>
</evidence>
<dbReference type="EMBL" id="OZ019893">
    <property type="protein sequence ID" value="CAK9190973.1"/>
    <property type="molecule type" value="Genomic_DNA"/>
</dbReference>
<dbReference type="Proteomes" id="UP001497512">
    <property type="component" value="Chromosome 1"/>
</dbReference>
<protein>
    <submittedName>
        <fullName evidence="1">Uncharacterized protein</fullName>
    </submittedName>
</protein>
<name>A0ABP0TB53_9BRYO</name>